<dbReference type="EMBL" id="CP022989">
    <property type="protein sequence ID" value="ASV97591.1"/>
    <property type="molecule type" value="Genomic_DNA"/>
</dbReference>
<feature type="region of interest" description="Disordered" evidence="1">
    <location>
        <begin position="370"/>
        <end position="393"/>
    </location>
</feature>
<keyword evidence="3" id="KW-1185">Reference proteome</keyword>
<organism evidence="2 3">
    <name type="scientific">Paraburkholderia aromaticivorans</name>
    <dbReference type="NCBI Taxonomy" id="2026199"/>
    <lineage>
        <taxon>Bacteria</taxon>
        <taxon>Pseudomonadati</taxon>
        <taxon>Pseudomonadota</taxon>
        <taxon>Betaproteobacteria</taxon>
        <taxon>Burkholderiales</taxon>
        <taxon>Burkholderiaceae</taxon>
        <taxon>Paraburkholderia</taxon>
    </lineage>
</organism>
<name>A0A248VGB0_9BURK</name>
<evidence type="ECO:0000313" key="2">
    <source>
        <dbReference type="EMBL" id="ASV97591.1"/>
    </source>
</evidence>
<evidence type="ECO:0000313" key="3">
    <source>
        <dbReference type="Proteomes" id="UP000215158"/>
    </source>
</evidence>
<protein>
    <submittedName>
        <fullName evidence="2">Uncharacterized protein</fullName>
    </submittedName>
</protein>
<proteinExistence type="predicted"/>
<dbReference type="Proteomes" id="UP000215158">
    <property type="component" value="Chromosome 1"/>
</dbReference>
<dbReference type="OrthoDB" id="1237440at2"/>
<gene>
    <name evidence="2" type="ORF">CJU94_05080</name>
</gene>
<dbReference type="KEGG" id="parb:CJU94_05080"/>
<reference evidence="2 3" key="1">
    <citation type="submission" date="2017-08" db="EMBL/GenBank/DDBJ databases">
        <title>Identification and genetic characteristics of simultaneous BTEX- and naphthalene-degrading Paraburkholderia sp. BN5 isolated from petroleum-contaminated soil.</title>
        <authorList>
            <person name="Lee Y."/>
            <person name="Jeon C.O."/>
        </authorList>
    </citation>
    <scope>NUCLEOTIDE SEQUENCE [LARGE SCALE GENOMIC DNA]</scope>
    <source>
        <strain evidence="2 3">BN5</strain>
    </source>
</reference>
<sequence>MKFGSLVMRYEIQCGEIERDKHRFFHLKISVDDESQNRDFEGFLKNIRSLLHKAAAKPPQILWDDVSFGYAKTAYPIVHEIENTMRKLITKFMLINVGGGWAKEAVPKEVLESVRSKDAKLDQNYLYEVDFIQLSNFLFKEYANINPAVLIERLKKAEKLDDLNLSELKLAIPQSNWDRFFSKIVNCESEYLRSRWERLYERRNQVAHNRPVTRGDFEEIVALRDELAPKLQHAIENLDQVTVSEDEREMVSENVALTKGEGYYEFLSAWNEFHENLLILVDQLLESEGKHESRPDPNNIRSLVNVVTKRYHLLTSDQRSEIQDLVRLRNYIVHEPSVIVPSQVLSRHLESVLGYTRYLKDKLNGIARSGAPVRNFTGDKDDDDQLESPQMPT</sequence>
<evidence type="ECO:0000256" key="1">
    <source>
        <dbReference type="SAM" id="MobiDB-lite"/>
    </source>
</evidence>
<dbReference type="RefSeq" id="WP_095417784.1">
    <property type="nucleotide sequence ID" value="NZ_CP022989.1"/>
</dbReference>
<dbReference type="AlphaFoldDB" id="A0A248VGB0"/>
<accession>A0A248VGB0</accession>